<evidence type="ECO:0000256" key="3">
    <source>
        <dbReference type="SAM" id="SignalP"/>
    </source>
</evidence>
<feature type="compositionally biased region" description="Polar residues" evidence="1">
    <location>
        <begin position="277"/>
        <end position="286"/>
    </location>
</feature>
<comment type="caution">
    <text evidence="4">The sequence shown here is derived from an EMBL/GenBank/DDBJ whole genome shotgun (WGS) entry which is preliminary data.</text>
</comment>
<keyword evidence="2" id="KW-1133">Transmembrane helix</keyword>
<feature type="compositionally biased region" description="Pro residues" evidence="1">
    <location>
        <begin position="436"/>
        <end position="453"/>
    </location>
</feature>
<feature type="compositionally biased region" description="Pro residues" evidence="1">
    <location>
        <begin position="392"/>
        <end position="402"/>
    </location>
</feature>
<evidence type="ECO:0000256" key="2">
    <source>
        <dbReference type="SAM" id="Phobius"/>
    </source>
</evidence>
<keyword evidence="3" id="KW-0732">Signal</keyword>
<feature type="compositionally biased region" description="Polar residues" evidence="1">
    <location>
        <begin position="368"/>
        <end position="382"/>
    </location>
</feature>
<feature type="compositionally biased region" description="Pro residues" evidence="1">
    <location>
        <begin position="339"/>
        <end position="351"/>
    </location>
</feature>
<evidence type="ECO:0000313" key="4">
    <source>
        <dbReference type="EMBL" id="KAK0728074.1"/>
    </source>
</evidence>
<feature type="region of interest" description="Disordered" evidence="1">
    <location>
        <begin position="186"/>
        <end position="227"/>
    </location>
</feature>
<feature type="region of interest" description="Disordered" evidence="1">
    <location>
        <begin position="263"/>
        <end position="473"/>
    </location>
</feature>
<evidence type="ECO:0000256" key="1">
    <source>
        <dbReference type="SAM" id="MobiDB-lite"/>
    </source>
</evidence>
<feature type="compositionally biased region" description="Basic and acidic residues" evidence="1">
    <location>
        <begin position="460"/>
        <end position="473"/>
    </location>
</feature>
<feature type="chain" id="PRO_5041366530" evidence="3">
    <location>
        <begin position="21"/>
        <end position="473"/>
    </location>
</feature>
<dbReference type="Proteomes" id="UP001172101">
    <property type="component" value="Unassembled WGS sequence"/>
</dbReference>
<organism evidence="4 5">
    <name type="scientific">Lasiosphaeria miniovina</name>
    <dbReference type="NCBI Taxonomy" id="1954250"/>
    <lineage>
        <taxon>Eukaryota</taxon>
        <taxon>Fungi</taxon>
        <taxon>Dikarya</taxon>
        <taxon>Ascomycota</taxon>
        <taxon>Pezizomycotina</taxon>
        <taxon>Sordariomycetes</taxon>
        <taxon>Sordariomycetidae</taxon>
        <taxon>Sordariales</taxon>
        <taxon>Lasiosphaeriaceae</taxon>
        <taxon>Lasiosphaeria</taxon>
    </lineage>
</organism>
<feature type="signal peptide" evidence="3">
    <location>
        <begin position="1"/>
        <end position="20"/>
    </location>
</feature>
<gene>
    <name evidence="4" type="ORF">B0T26DRAFT_672666</name>
</gene>
<feature type="transmembrane region" description="Helical" evidence="2">
    <location>
        <begin position="230"/>
        <end position="255"/>
    </location>
</feature>
<accession>A0AA40E4Q5</accession>
<name>A0AA40E4Q5_9PEZI</name>
<feature type="compositionally biased region" description="Low complexity" evidence="1">
    <location>
        <begin position="352"/>
        <end position="362"/>
    </location>
</feature>
<keyword evidence="5" id="KW-1185">Reference proteome</keyword>
<dbReference type="AlphaFoldDB" id="A0AA40E4Q5"/>
<keyword evidence="2" id="KW-0812">Transmembrane</keyword>
<feature type="compositionally biased region" description="Low complexity" evidence="1">
    <location>
        <begin position="425"/>
        <end position="435"/>
    </location>
</feature>
<reference evidence="4" key="1">
    <citation type="submission" date="2023-06" db="EMBL/GenBank/DDBJ databases">
        <title>Genome-scale phylogeny and comparative genomics of the fungal order Sordariales.</title>
        <authorList>
            <consortium name="Lawrence Berkeley National Laboratory"/>
            <person name="Hensen N."/>
            <person name="Bonometti L."/>
            <person name="Westerberg I."/>
            <person name="Brannstrom I.O."/>
            <person name="Guillou S."/>
            <person name="Cros-Aarteil S."/>
            <person name="Calhoun S."/>
            <person name="Haridas S."/>
            <person name="Kuo A."/>
            <person name="Mondo S."/>
            <person name="Pangilinan J."/>
            <person name="Riley R."/>
            <person name="LaButti K."/>
            <person name="Andreopoulos B."/>
            <person name="Lipzen A."/>
            <person name="Chen C."/>
            <person name="Yanf M."/>
            <person name="Daum C."/>
            <person name="Ng V."/>
            <person name="Clum A."/>
            <person name="Steindorff A."/>
            <person name="Ohm R."/>
            <person name="Martin F."/>
            <person name="Silar P."/>
            <person name="Natvig D."/>
            <person name="Lalanne C."/>
            <person name="Gautier V."/>
            <person name="Ament-velasquez S.L."/>
            <person name="Kruys A."/>
            <person name="Hutchinson M.I."/>
            <person name="Powell A.J."/>
            <person name="Barry K."/>
            <person name="Miller A.N."/>
            <person name="Grigoriev I.V."/>
            <person name="Debuchy R."/>
            <person name="Gladieux P."/>
            <person name="Thoren M.H."/>
            <person name="Johannesson H."/>
        </authorList>
    </citation>
    <scope>NUCLEOTIDE SEQUENCE</scope>
    <source>
        <strain evidence="4">SMH2392-1A</strain>
    </source>
</reference>
<keyword evidence="2" id="KW-0472">Membrane</keyword>
<dbReference type="EMBL" id="JAUIRO010000002">
    <property type="protein sequence ID" value="KAK0728074.1"/>
    <property type="molecule type" value="Genomic_DNA"/>
</dbReference>
<dbReference type="RefSeq" id="XP_060300929.1">
    <property type="nucleotide sequence ID" value="XM_060439488.1"/>
</dbReference>
<proteinExistence type="predicted"/>
<evidence type="ECO:0000313" key="5">
    <source>
        <dbReference type="Proteomes" id="UP001172101"/>
    </source>
</evidence>
<sequence length="473" mass="49071">MKGAVGLAALGCYALRLTSAKVLKWSPDHDDANRNRAPAQATLGYMPLMGVFAPAPMPTPAPISPQHHLDARDATDNTCAYISGSSEYPLYCPVTARCVYNNFNSHVGCCQDSSTICPVFTKCLDRTQSARFTTDNGFTAWCGQASYPHCLTHTFAGPRTGYTLLGCGVAAGTDEVLQTVFSISAPSSTTSLPTTSSKSSTGTADTAGVTDNSSPNNQPASSSPSSSPPIAAIVGGVVGGVAVIAVLAFCIFLLVRHNKKKTAAATAPLPPKDFNGPSAQHMSQQPPAVGHYPASTADTGHTGFSPVGTGAAGHGSMYDQGVSPPASPPPASHNSPSPSGYPLPQTTPPPSSFASAAAAYNHSPPPTQYQNTPPSAYSSTGYPTPGSAAHPGPYPPHQPGAYPPQQGAYPPQQPEVYPIQGGGYPAQPQQQYQAYVPPPHQQLHHPPQPPPQPQTYSELPTERGDGEVRELQG</sequence>
<dbReference type="GeneID" id="85322758"/>
<protein>
    <submittedName>
        <fullName evidence="4">Uncharacterized protein</fullName>
    </submittedName>
</protein>